<reference evidence="2 3" key="1">
    <citation type="submission" date="2018-05" db="EMBL/GenBank/DDBJ databases">
        <title>Draft genome of Methanospirillum lacunae Ki8-1.</title>
        <authorList>
            <person name="Dueholm M.S."/>
            <person name="Nielsen P.H."/>
            <person name="Bakmann L.F."/>
            <person name="Otzen D.E."/>
        </authorList>
    </citation>
    <scope>NUCLEOTIDE SEQUENCE [LARGE SCALE GENOMIC DNA]</scope>
    <source>
        <strain evidence="2 3">Ki8-1</strain>
    </source>
</reference>
<accession>A0A2V2MU03</accession>
<evidence type="ECO:0000313" key="3">
    <source>
        <dbReference type="Proteomes" id="UP000245657"/>
    </source>
</evidence>
<dbReference type="AlphaFoldDB" id="A0A2V2MU03"/>
<proteinExistence type="predicted"/>
<evidence type="ECO:0000313" key="2">
    <source>
        <dbReference type="EMBL" id="PWR71674.1"/>
    </source>
</evidence>
<keyword evidence="3" id="KW-1185">Reference proteome</keyword>
<organism evidence="2 3">
    <name type="scientific">Methanospirillum lacunae</name>
    <dbReference type="NCBI Taxonomy" id="668570"/>
    <lineage>
        <taxon>Archaea</taxon>
        <taxon>Methanobacteriati</taxon>
        <taxon>Methanobacteriota</taxon>
        <taxon>Stenosarchaea group</taxon>
        <taxon>Methanomicrobia</taxon>
        <taxon>Methanomicrobiales</taxon>
        <taxon>Methanospirillaceae</taxon>
        <taxon>Methanospirillum</taxon>
    </lineage>
</organism>
<evidence type="ECO:0000256" key="1">
    <source>
        <dbReference type="SAM" id="MobiDB-lite"/>
    </source>
</evidence>
<dbReference type="Proteomes" id="UP000245657">
    <property type="component" value="Unassembled WGS sequence"/>
</dbReference>
<sequence>MDHVPTKSNDKENDLISFHETGNPANHLTVRLVTGYPCLPRVTSKNLTHTNTITMKKIVMRNLSQFSFLDVIERILGVGVITGGQPIITHPTEREQNIPQTMIGE</sequence>
<feature type="compositionally biased region" description="Basic and acidic residues" evidence="1">
    <location>
        <begin position="1"/>
        <end position="14"/>
    </location>
</feature>
<protein>
    <submittedName>
        <fullName evidence="2">Uncharacterized protein</fullName>
    </submittedName>
</protein>
<dbReference type="EMBL" id="QGMY01000008">
    <property type="protein sequence ID" value="PWR71674.1"/>
    <property type="molecule type" value="Genomic_DNA"/>
</dbReference>
<feature type="region of interest" description="Disordered" evidence="1">
    <location>
        <begin position="1"/>
        <end position="20"/>
    </location>
</feature>
<comment type="caution">
    <text evidence="2">The sequence shown here is derived from an EMBL/GenBank/DDBJ whole genome shotgun (WGS) entry which is preliminary data.</text>
</comment>
<gene>
    <name evidence="2" type="ORF">DK846_12575</name>
</gene>
<name>A0A2V2MU03_9EURY</name>